<keyword evidence="4" id="KW-0812">Transmembrane</keyword>
<sequence length="292" mass="33386">MCLVLWVHYKKGYLRLTHINKSYKNVAVLKNLSLTIQEGEFIAIVGKSGCGKSTLLRLLSGLEKPDSGAIEISGNKLEKLNHESRLMFQDGRLLPWKTVGENVALGLTRESSKEVKEVLRSVDLDNRIHEWPEKLSGGQKQRVALARALIHKPRLLLLDEPLGALDALTRLDMQGLIEQIWLQKKFTALLVTHDVEEAVSLADRVIILKDGNTWRNRNSCTYYFKIKKNPPGKPLFLINGVIFIIISYIISWQIVVQAIICQWFSTKVIDWIFHLQVPPNIISFLQPQYRKK</sequence>
<evidence type="ECO:0000313" key="7">
    <source>
        <dbReference type="Proteomes" id="UP000075666"/>
    </source>
</evidence>
<name>A0A150L4J7_9BACI</name>
<dbReference type="InterPro" id="IPR003439">
    <property type="entry name" value="ABC_transporter-like_ATP-bd"/>
</dbReference>
<keyword evidence="2" id="KW-0547">Nucleotide-binding</keyword>
<dbReference type="InterPro" id="IPR017871">
    <property type="entry name" value="ABC_transporter-like_CS"/>
</dbReference>
<dbReference type="Pfam" id="PF00005">
    <property type="entry name" value="ABC_tran"/>
    <property type="match status" value="1"/>
</dbReference>
<dbReference type="SUPFAM" id="SSF52540">
    <property type="entry name" value="P-loop containing nucleoside triphosphate hydrolases"/>
    <property type="match status" value="1"/>
</dbReference>
<dbReference type="SMART" id="SM00382">
    <property type="entry name" value="AAA"/>
    <property type="match status" value="1"/>
</dbReference>
<feature type="transmembrane region" description="Helical" evidence="4">
    <location>
        <begin position="235"/>
        <end position="255"/>
    </location>
</feature>
<dbReference type="STRING" id="46224.B4102_2999"/>
<keyword evidence="4" id="KW-0472">Membrane</keyword>
<dbReference type="GO" id="GO:0005524">
    <property type="term" value="F:ATP binding"/>
    <property type="evidence" value="ECO:0007669"/>
    <property type="project" value="UniProtKB-KW"/>
</dbReference>
<evidence type="ECO:0000256" key="2">
    <source>
        <dbReference type="ARBA" id="ARBA00022741"/>
    </source>
</evidence>
<evidence type="ECO:0000259" key="5">
    <source>
        <dbReference type="PROSITE" id="PS50893"/>
    </source>
</evidence>
<evidence type="ECO:0000313" key="6">
    <source>
        <dbReference type="EMBL" id="KYD06916.1"/>
    </source>
</evidence>
<protein>
    <recommendedName>
        <fullName evidence="5">ABC transporter domain-containing protein</fullName>
    </recommendedName>
</protein>
<dbReference type="InterPro" id="IPR050093">
    <property type="entry name" value="ABC_SmlMolc_Importer"/>
</dbReference>
<dbReference type="AlphaFoldDB" id="A0A150L4J7"/>
<comment type="caution">
    <text evidence="6">The sequence shown here is derived from an EMBL/GenBank/DDBJ whole genome shotgun (WGS) entry which is preliminary data.</text>
</comment>
<evidence type="ECO:0000256" key="1">
    <source>
        <dbReference type="ARBA" id="ARBA00022448"/>
    </source>
</evidence>
<dbReference type="PATRIC" id="fig|46224.3.peg.2968"/>
<feature type="domain" description="ABC transporter" evidence="5">
    <location>
        <begin position="14"/>
        <end position="235"/>
    </location>
</feature>
<dbReference type="GO" id="GO:0016887">
    <property type="term" value="F:ATP hydrolysis activity"/>
    <property type="evidence" value="ECO:0007669"/>
    <property type="project" value="InterPro"/>
</dbReference>
<proteinExistence type="predicted"/>
<dbReference type="InterPro" id="IPR027417">
    <property type="entry name" value="P-loop_NTPase"/>
</dbReference>
<dbReference type="CDD" id="cd03293">
    <property type="entry name" value="ABC_NrtD_SsuB_transporters"/>
    <property type="match status" value="1"/>
</dbReference>
<accession>A0A150L4J7</accession>
<dbReference type="Proteomes" id="UP000075666">
    <property type="component" value="Unassembled WGS sequence"/>
</dbReference>
<dbReference type="InterPro" id="IPR003593">
    <property type="entry name" value="AAA+_ATPase"/>
</dbReference>
<dbReference type="PANTHER" id="PTHR42781:SF8">
    <property type="entry name" value="BICARBONATE TRANSPORT ATP-BINDING PROTEIN CMPC"/>
    <property type="match status" value="1"/>
</dbReference>
<keyword evidence="4" id="KW-1133">Transmembrane helix</keyword>
<reference evidence="6 7" key="1">
    <citation type="submission" date="2016-01" db="EMBL/GenBank/DDBJ databases">
        <title>Genome Sequences of Twelve Sporeforming Bacillus Species Isolated from Foods.</title>
        <authorList>
            <person name="Berendsen E.M."/>
            <person name="Wells-Bennik M.H."/>
            <person name="Krawcyk A.O."/>
            <person name="De Jong A."/>
            <person name="Holsappel S."/>
            <person name="Eijlander R.T."/>
            <person name="Kuipers O.P."/>
        </authorList>
    </citation>
    <scope>NUCLEOTIDE SEQUENCE [LARGE SCALE GENOMIC DNA]</scope>
    <source>
        <strain evidence="6 7">B4102</strain>
    </source>
</reference>
<dbReference type="Gene3D" id="3.40.50.300">
    <property type="entry name" value="P-loop containing nucleotide triphosphate hydrolases"/>
    <property type="match status" value="1"/>
</dbReference>
<organism evidence="6 7">
    <name type="scientific">Heyndrickxia sporothermodurans</name>
    <dbReference type="NCBI Taxonomy" id="46224"/>
    <lineage>
        <taxon>Bacteria</taxon>
        <taxon>Bacillati</taxon>
        <taxon>Bacillota</taxon>
        <taxon>Bacilli</taxon>
        <taxon>Bacillales</taxon>
        <taxon>Bacillaceae</taxon>
        <taxon>Heyndrickxia</taxon>
    </lineage>
</organism>
<dbReference type="EMBL" id="LQYN01000050">
    <property type="protein sequence ID" value="KYD06916.1"/>
    <property type="molecule type" value="Genomic_DNA"/>
</dbReference>
<dbReference type="PROSITE" id="PS50893">
    <property type="entry name" value="ABC_TRANSPORTER_2"/>
    <property type="match status" value="1"/>
</dbReference>
<evidence type="ECO:0000256" key="4">
    <source>
        <dbReference type="SAM" id="Phobius"/>
    </source>
</evidence>
<dbReference type="OrthoDB" id="9802264at2"/>
<keyword evidence="3" id="KW-0067">ATP-binding</keyword>
<dbReference type="PROSITE" id="PS00211">
    <property type="entry name" value="ABC_TRANSPORTER_1"/>
    <property type="match status" value="1"/>
</dbReference>
<gene>
    <name evidence="6" type="ORF">B4102_2999</name>
</gene>
<keyword evidence="7" id="KW-1185">Reference proteome</keyword>
<keyword evidence="1" id="KW-0813">Transport</keyword>
<evidence type="ECO:0000256" key="3">
    <source>
        <dbReference type="ARBA" id="ARBA00022840"/>
    </source>
</evidence>
<dbReference type="PANTHER" id="PTHR42781">
    <property type="entry name" value="SPERMIDINE/PUTRESCINE IMPORT ATP-BINDING PROTEIN POTA"/>
    <property type="match status" value="1"/>
</dbReference>
<dbReference type="RefSeq" id="WP_066231292.1">
    <property type="nucleotide sequence ID" value="NZ_LQYN01000050.1"/>
</dbReference>